<evidence type="ECO:0000313" key="2">
    <source>
        <dbReference type="EMBL" id="KAK4769859.1"/>
    </source>
</evidence>
<feature type="region of interest" description="Disordered" evidence="1">
    <location>
        <begin position="59"/>
        <end position="92"/>
    </location>
</feature>
<comment type="caution">
    <text evidence="2">The sequence shown here is derived from an EMBL/GenBank/DDBJ whole genome shotgun (WGS) entry which is preliminary data.</text>
</comment>
<dbReference type="AlphaFoldDB" id="A0AAN7KRR1"/>
<gene>
    <name evidence="2" type="ORF">SAY87_030391</name>
</gene>
<protein>
    <submittedName>
        <fullName evidence="2">Uncharacterized protein</fullName>
    </submittedName>
</protein>
<evidence type="ECO:0000313" key="3">
    <source>
        <dbReference type="Proteomes" id="UP001345219"/>
    </source>
</evidence>
<reference evidence="2 3" key="1">
    <citation type="journal article" date="2023" name="Hortic Res">
        <title>Pangenome of water caltrop reveals structural variations and asymmetric subgenome divergence after allopolyploidization.</title>
        <authorList>
            <person name="Zhang X."/>
            <person name="Chen Y."/>
            <person name="Wang L."/>
            <person name="Yuan Y."/>
            <person name="Fang M."/>
            <person name="Shi L."/>
            <person name="Lu R."/>
            <person name="Comes H.P."/>
            <person name="Ma Y."/>
            <person name="Chen Y."/>
            <person name="Huang G."/>
            <person name="Zhou Y."/>
            <person name="Zheng Z."/>
            <person name="Qiu Y."/>
        </authorList>
    </citation>
    <scope>NUCLEOTIDE SEQUENCE [LARGE SCALE GENOMIC DNA]</scope>
    <source>
        <tissue evidence="2">Roots</tissue>
    </source>
</reference>
<organism evidence="2 3">
    <name type="scientific">Trapa incisa</name>
    <dbReference type="NCBI Taxonomy" id="236973"/>
    <lineage>
        <taxon>Eukaryota</taxon>
        <taxon>Viridiplantae</taxon>
        <taxon>Streptophyta</taxon>
        <taxon>Embryophyta</taxon>
        <taxon>Tracheophyta</taxon>
        <taxon>Spermatophyta</taxon>
        <taxon>Magnoliopsida</taxon>
        <taxon>eudicotyledons</taxon>
        <taxon>Gunneridae</taxon>
        <taxon>Pentapetalae</taxon>
        <taxon>rosids</taxon>
        <taxon>malvids</taxon>
        <taxon>Myrtales</taxon>
        <taxon>Lythraceae</taxon>
        <taxon>Trapa</taxon>
    </lineage>
</organism>
<accession>A0AAN7KRR1</accession>
<dbReference type="Proteomes" id="UP001345219">
    <property type="component" value="Chromosome 24"/>
</dbReference>
<evidence type="ECO:0000256" key="1">
    <source>
        <dbReference type="SAM" id="MobiDB-lite"/>
    </source>
</evidence>
<keyword evidence="3" id="KW-1185">Reference proteome</keyword>
<feature type="compositionally biased region" description="Basic and acidic residues" evidence="1">
    <location>
        <begin position="62"/>
        <end position="72"/>
    </location>
</feature>
<dbReference type="EMBL" id="JAXIOK010000005">
    <property type="protein sequence ID" value="KAK4769859.1"/>
    <property type="molecule type" value="Genomic_DNA"/>
</dbReference>
<name>A0AAN7KRR1_9MYRT</name>
<sequence length="110" mass="11963">MLVLHSDSCWGRCAAIATTWKEKPLEKQHLSLNDAGGAIATRTWQRRVAATTATVAVPANNDQREEVDEKPMDGYNNTAERADKGPTLEEEGSTAPLLRVCKLAAPQCTN</sequence>
<proteinExistence type="predicted"/>